<evidence type="ECO:0000313" key="2">
    <source>
        <dbReference type="Proteomes" id="UP000183832"/>
    </source>
</evidence>
<evidence type="ECO:0000313" key="1">
    <source>
        <dbReference type="EMBL" id="CRK97762.1"/>
    </source>
</evidence>
<proteinExistence type="predicted"/>
<dbReference type="AlphaFoldDB" id="A0A1J1IDC9"/>
<keyword evidence="2" id="KW-1185">Reference proteome</keyword>
<protein>
    <submittedName>
        <fullName evidence="1">CLUMA_CG011142, isoform A</fullName>
    </submittedName>
</protein>
<dbReference type="Proteomes" id="UP000183832">
    <property type="component" value="Unassembled WGS sequence"/>
</dbReference>
<reference evidence="1 2" key="1">
    <citation type="submission" date="2015-04" db="EMBL/GenBank/DDBJ databases">
        <authorList>
            <person name="Syromyatnikov M.Y."/>
            <person name="Popov V.N."/>
        </authorList>
    </citation>
    <scope>NUCLEOTIDE SEQUENCE [LARGE SCALE GENOMIC DNA]</scope>
</reference>
<organism evidence="1 2">
    <name type="scientific">Clunio marinus</name>
    <dbReference type="NCBI Taxonomy" id="568069"/>
    <lineage>
        <taxon>Eukaryota</taxon>
        <taxon>Metazoa</taxon>
        <taxon>Ecdysozoa</taxon>
        <taxon>Arthropoda</taxon>
        <taxon>Hexapoda</taxon>
        <taxon>Insecta</taxon>
        <taxon>Pterygota</taxon>
        <taxon>Neoptera</taxon>
        <taxon>Endopterygota</taxon>
        <taxon>Diptera</taxon>
        <taxon>Nematocera</taxon>
        <taxon>Chironomoidea</taxon>
        <taxon>Chironomidae</taxon>
        <taxon>Clunio</taxon>
    </lineage>
</organism>
<gene>
    <name evidence="1" type="ORF">CLUMA_CG011142</name>
</gene>
<dbReference type="EMBL" id="CVRI01000047">
    <property type="protein sequence ID" value="CRK97762.1"/>
    <property type="molecule type" value="Genomic_DNA"/>
</dbReference>
<name>A0A1J1IDC9_9DIPT</name>
<accession>A0A1J1IDC9</accession>
<sequence length="113" mass="13346">MGINLIFNSIFDKVDLEVDSHLTHHHLLTFIYSLRALNINDLYKKCKEISIEYFMSVCKWKNHESGSMKTNVVPYEEKKSANEAKRIVAIETKTFLFPRSIQREMSKNIFIKF</sequence>